<evidence type="ECO:0000313" key="1">
    <source>
        <dbReference type="EMBL" id="OUQ58250.1"/>
    </source>
</evidence>
<dbReference type="EMBL" id="NFLZ01000017">
    <property type="protein sequence ID" value="OUQ75520.1"/>
    <property type="molecule type" value="Genomic_DNA"/>
</dbReference>
<dbReference type="AlphaFoldDB" id="A0A1Y4QAA9"/>
<dbReference type="RefSeq" id="WP_087175687.1">
    <property type="nucleotide sequence ID" value="NZ_NFKZ01000001.1"/>
</dbReference>
<accession>A0A1Y4QAA9</accession>
<comment type="caution">
    <text evidence="2">The sequence shown here is derived from an EMBL/GenBank/DDBJ whole genome shotgun (WGS) entry which is preliminary data.</text>
</comment>
<proteinExistence type="predicted"/>
<dbReference type="Proteomes" id="UP000195859">
    <property type="component" value="Unassembled WGS sequence"/>
</dbReference>
<evidence type="ECO:0000313" key="3">
    <source>
        <dbReference type="Proteomes" id="UP000195859"/>
    </source>
</evidence>
<dbReference type="Proteomes" id="UP000196293">
    <property type="component" value="Unassembled WGS sequence"/>
</dbReference>
<gene>
    <name evidence="2" type="ORF">B5E44_07090</name>
    <name evidence="1" type="ORF">B5E59_00595</name>
</gene>
<evidence type="ECO:0000313" key="2">
    <source>
        <dbReference type="EMBL" id="OUQ75520.1"/>
    </source>
</evidence>
<reference evidence="3 4" key="1">
    <citation type="submission" date="2017-04" db="EMBL/GenBank/DDBJ databases">
        <title>Function of individual gut microbiota members based on whole genome sequencing of pure cultures obtained from chicken caecum.</title>
        <authorList>
            <person name="Medvecky M."/>
            <person name="Cejkova D."/>
            <person name="Polansky O."/>
            <person name="Karasova D."/>
            <person name="Kubasova T."/>
            <person name="Cizek A."/>
            <person name="Rychlik I."/>
        </authorList>
    </citation>
    <scope>NUCLEOTIDE SEQUENCE [LARGE SCALE GENOMIC DNA]</scope>
    <source>
        <strain evidence="3">An101</strain>
        <strain evidence="4">An115</strain>
    </source>
</reference>
<dbReference type="EMBL" id="NFLS01000001">
    <property type="protein sequence ID" value="OUQ58250.1"/>
    <property type="molecule type" value="Genomic_DNA"/>
</dbReference>
<dbReference type="GeneID" id="78202189"/>
<reference evidence="2" key="2">
    <citation type="journal article" date="2018" name="BMC Genomics">
        <title>Whole genome sequencing and function prediction of 133 gut anaerobes isolated from chicken caecum in pure cultures.</title>
        <authorList>
            <person name="Medvecky M."/>
            <person name="Cejkova D."/>
            <person name="Polansky O."/>
            <person name="Karasova D."/>
            <person name="Kubasova T."/>
            <person name="Cizek A."/>
            <person name="Rychlik I."/>
        </authorList>
    </citation>
    <scope>NUCLEOTIDE SEQUENCE</scope>
    <source>
        <strain evidence="2">An101</strain>
        <strain evidence="1">An115</strain>
    </source>
</reference>
<name>A0A1Y4QAA9_9LACO</name>
<keyword evidence="4" id="KW-1185">Reference proteome</keyword>
<protein>
    <submittedName>
        <fullName evidence="2">Uncharacterized protein</fullName>
    </submittedName>
</protein>
<evidence type="ECO:0000313" key="4">
    <source>
        <dbReference type="Proteomes" id="UP000196293"/>
    </source>
</evidence>
<organism evidence="2 3">
    <name type="scientific">Lactobacillus gallinarum</name>
    <dbReference type="NCBI Taxonomy" id="52242"/>
    <lineage>
        <taxon>Bacteria</taxon>
        <taxon>Bacillati</taxon>
        <taxon>Bacillota</taxon>
        <taxon>Bacilli</taxon>
        <taxon>Lactobacillales</taxon>
        <taxon>Lactobacillaceae</taxon>
        <taxon>Lactobacillus</taxon>
    </lineage>
</organism>
<sequence length="65" mass="7905">MIKVKTFYAYSDNFDNLVNEWLAKHSNIKIINRIFTKDWTPADTLGNQKLQFYLFIEYKELRNDK</sequence>